<protein>
    <submittedName>
        <fullName evidence="1">Uncharacterized protein</fullName>
    </submittedName>
</protein>
<name>A0A238D2G9_THIDL</name>
<evidence type="ECO:0000313" key="1">
    <source>
        <dbReference type="EMBL" id="SBP87445.1"/>
    </source>
</evidence>
<sequence length="20" mass="2080">MGSTILVLGYALVVRQSGDT</sequence>
<gene>
    <name evidence="1" type="ORF">THIARS_60158</name>
</gene>
<evidence type="ECO:0000313" key="2">
    <source>
        <dbReference type="Proteomes" id="UP000214566"/>
    </source>
</evidence>
<dbReference type="AlphaFoldDB" id="A0A238D2G9"/>
<keyword evidence="2" id="KW-1185">Reference proteome</keyword>
<organism evidence="1 2">
    <name type="scientific">Thiomonas delicata</name>
    <name type="common">Thiomonas cuprina</name>
    <dbReference type="NCBI Taxonomy" id="364030"/>
    <lineage>
        <taxon>Bacteria</taxon>
        <taxon>Pseudomonadati</taxon>
        <taxon>Pseudomonadota</taxon>
        <taxon>Betaproteobacteria</taxon>
        <taxon>Burkholderiales</taxon>
        <taxon>Thiomonas</taxon>
    </lineage>
</organism>
<accession>A0A238D2G9</accession>
<proteinExistence type="predicted"/>
<dbReference type="EMBL" id="FLMQ01000055">
    <property type="protein sequence ID" value="SBP87445.1"/>
    <property type="molecule type" value="Genomic_DNA"/>
</dbReference>
<reference evidence="1 2" key="1">
    <citation type="submission" date="2016-06" db="EMBL/GenBank/DDBJ databases">
        <authorList>
            <person name="Kjaerup R.B."/>
            <person name="Dalgaard T.S."/>
            <person name="Juul-Madsen H.R."/>
        </authorList>
    </citation>
    <scope>NUCLEOTIDE SEQUENCE [LARGE SCALE GENOMIC DNA]</scope>
    <source>
        <strain evidence="1 2">DSM 16361</strain>
    </source>
</reference>
<dbReference type="Proteomes" id="UP000214566">
    <property type="component" value="Unassembled WGS sequence"/>
</dbReference>